<dbReference type="Pfam" id="PF07790">
    <property type="entry name" value="Pilin_N"/>
    <property type="match status" value="1"/>
</dbReference>
<dbReference type="InterPro" id="IPR013373">
    <property type="entry name" value="Flagellin/pilin_N_arc"/>
</dbReference>
<dbReference type="InterPro" id="IPR012859">
    <property type="entry name" value="Pilin_N_archaeal"/>
</dbReference>
<accession>M0CTE9</accession>
<name>M0CTE9_9EURY</name>
<dbReference type="NCBIfam" id="TIGR02537">
    <property type="entry name" value="arch_flag_Nterm"/>
    <property type="match status" value="1"/>
</dbReference>
<dbReference type="AlphaFoldDB" id="M0CTE9"/>
<evidence type="ECO:0000259" key="1">
    <source>
        <dbReference type="Pfam" id="PF07790"/>
    </source>
</evidence>
<gene>
    <name evidence="2" type="ORF">C475_09544</name>
</gene>
<evidence type="ECO:0000313" key="2">
    <source>
        <dbReference type="EMBL" id="ELZ25692.1"/>
    </source>
</evidence>
<feature type="domain" description="Archaeal Type IV pilin N-terminal" evidence="1">
    <location>
        <begin position="1"/>
        <end position="65"/>
    </location>
</feature>
<dbReference type="EMBL" id="AOIU01000023">
    <property type="protein sequence ID" value="ELZ25692.1"/>
    <property type="molecule type" value="Genomic_DNA"/>
</dbReference>
<proteinExistence type="predicted"/>
<protein>
    <recommendedName>
        <fullName evidence="1">Archaeal Type IV pilin N-terminal domain-containing protein</fullName>
    </recommendedName>
</protein>
<comment type="caution">
    <text evidence="2">The sequence shown here is derived from an EMBL/GenBank/DDBJ whole genome shotgun (WGS) entry which is preliminary data.</text>
</comment>
<evidence type="ECO:0000313" key="3">
    <source>
        <dbReference type="Proteomes" id="UP000011626"/>
    </source>
</evidence>
<dbReference type="eggNOG" id="arCOG02416">
    <property type="taxonomic scope" value="Archaea"/>
</dbReference>
<dbReference type="PATRIC" id="fig|797114.5.peg.1942"/>
<dbReference type="Proteomes" id="UP000011626">
    <property type="component" value="Unassembled WGS sequence"/>
</dbReference>
<reference evidence="2 3" key="1">
    <citation type="journal article" date="2014" name="PLoS Genet.">
        <title>Phylogenetically driven sequencing of extremely halophilic archaea reveals strategies for static and dynamic osmo-response.</title>
        <authorList>
            <person name="Becker E.A."/>
            <person name="Seitzer P.M."/>
            <person name="Tritt A."/>
            <person name="Larsen D."/>
            <person name="Krusor M."/>
            <person name="Yao A.I."/>
            <person name="Wu D."/>
            <person name="Madern D."/>
            <person name="Eisen J.A."/>
            <person name="Darling A.E."/>
            <person name="Facciotti M.T."/>
        </authorList>
    </citation>
    <scope>NUCLEOTIDE SEQUENCE [LARGE SCALE GENOMIC DNA]</scope>
    <source>
        <strain evidence="2 3">2-9-1</strain>
    </source>
</reference>
<keyword evidence="3" id="KW-1185">Reference proteome</keyword>
<organism evidence="2 3">
    <name type="scientific">Halosimplex carlsbadense 2-9-1</name>
    <dbReference type="NCBI Taxonomy" id="797114"/>
    <lineage>
        <taxon>Archaea</taxon>
        <taxon>Methanobacteriati</taxon>
        <taxon>Methanobacteriota</taxon>
        <taxon>Stenosarchaea group</taxon>
        <taxon>Halobacteria</taxon>
        <taxon>Halobacteriales</taxon>
        <taxon>Haloarculaceae</taxon>
        <taxon>Halosimplex</taxon>
    </lineage>
</organism>
<sequence>MVAITVLLAATAATFFMGFEGSLSGSPTVAVQGEFAVDSGGHELAVEFTGGDVVASENVKIHVANAGCRGVGSVTDRYGVGELGVSGSTIAAGTDAQVTVGNVCPTAASQLDLSRTEVTVSWVEPGAASGQVLYRWRGPGA</sequence>